<sequence>MQSRIDAQARARRWWHSYELARIAHDYDDRQTKMVSVVAAQTAIRLVGGSEEVSVLDIGCGRGELLAQLARKQPGWALVGIDPDPTVQEGRLEGNFELISGSAADAPAVAGRLPFPGLVVSTLSMALWDDPERLLPASIAAAPAGTGALVIDLLRPPNTRSREAWASFASGDDERRFMMEQSAAWLDAGDWVRLVGQLRATLPASTVEVACEDIRFLGMTPTQWDSAVEEVLSRAEAAGGTTGVLLRVLSSN</sequence>
<dbReference type="GO" id="GO:0008168">
    <property type="term" value="F:methyltransferase activity"/>
    <property type="evidence" value="ECO:0007669"/>
    <property type="project" value="UniProtKB-KW"/>
</dbReference>
<keyword evidence="1" id="KW-0489">Methyltransferase</keyword>
<reference evidence="1 2" key="1">
    <citation type="submission" date="2023-03" db="EMBL/GenBank/DDBJ databases">
        <title>Complete genome sequences of several Auritidibacter ignavus strains isolated from ear infections.</title>
        <authorList>
            <person name="Baehr T."/>
            <person name="Baumhoegger A.M."/>
        </authorList>
    </citation>
    <scope>NUCLEOTIDE SEQUENCE [LARGE SCALE GENOMIC DNA]</scope>
    <source>
        <strain evidence="1 2">BABAE-6</strain>
    </source>
</reference>
<keyword evidence="1" id="KW-0808">Transferase</keyword>
<dbReference type="CDD" id="cd02440">
    <property type="entry name" value="AdoMet_MTases"/>
    <property type="match status" value="1"/>
</dbReference>
<keyword evidence="2" id="KW-1185">Reference proteome</keyword>
<dbReference type="SUPFAM" id="SSF53335">
    <property type="entry name" value="S-adenosyl-L-methionine-dependent methyltransferases"/>
    <property type="match status" value="1"/>
</dbReference>
<dbReference type="EC" id="2.1.1.-" evidence="1"/>
<evidence type="ECO:0000313" key="1">
    <source>
        <dbReference type="EMBL" id="WGH93794.1"/>
    </source>
</evidence>
<dbReference type="Pfam" id="PF13489">
    <property type="entry name" value="Methyltransf_23"/>
    <property type="match status" value="1"/>
</dbReference>
<protein>
    <submittedName>
        <fullName evidence="1">Class I SAM-dependent methyltransferase</fullName>
        <ecNumber evidence="1">2.1.1.-</ecNumber>
    </submittedName>
</protein>
<dbReference type="RefSeq" id="WP_110110402.1">
    <property type="nucleotide sequence ID" value="NZ_CP122562.1"/>
</dbReference>
<dbReference type="Gene3D" id="3.40.50.150">
    <property type="entry name" value="Vaccinia Virus protein VP39"/>
    <property type="match status" value="1"/>
</dbReference>
<dbReference type="Proteomes" id="UP001224674">
    <property type="component" value="Chromosome"/>
</dbReference>
<evidence type="ECO:0000313" key="2">
    <source>
        <dbReference type="Proteomes" id="UP001224674"/>
    </source>
</evidence>
<name>A0AAJ6DCT9_9MICC</name>
<dbReference type="EMBL" id="CP122566">
    <property type="protein sequence ID" value="WGH93794.1"/>
    <property type="molecule type" value="Genomic_DNA"/>
</dbReference>
<dbReference type="InterPro" id="IPR029063">
    <property type="entry name" value="SAM-dependent_MTases_sf"/>
</dbReference>
<organism evidence="1 2">
    <name type="scientific">Auritidibacter ignavus</name>
    <dbReference type="NCBI Taxonomy" id="678932"/>
    <lineage>
        <taxon>Bacteria</taxon>
        <taxon>Bacillati</taxon>
        <taxon>Actinomycetota</taxon>
        <taxon>Actinomycetes</taxon>
        <taxon>Micrococcales</taxon>
        <taxon>Micrococcaceae</taxon>
        <taxon>Auritidibacter</taxon>
    </lineage>
</organism>
<gene>
    <name evidence="1" type="ORF">QDX21_03070</name>
</gene>
<dbReference type="AlphaFoldDB" id="A0AAJ6DCT9"/>
<proteinExistence type="predicted"/>
<accession>A0AAJ6DCT9</accession>
<dbReference type="GO" id="GO:0032259">
    <property type="term" value="P:methylation"/>
    <property type="evidence" value="ECO:0007669"/>
    <property type="project" value="UniProtKB-KW"/>
</dbReference>